<dbReference type="OrthoDB" id="9809379at2"/>
<evidence type="ECO:0000256" key="2">
    <source>
        <dbReference type="ARBA" id="ARBA00010044"/>
    </source>
</evidence>
<feature type="binding site" evidence="15">
    <location>
        <position position="456"/>
    </location>
    <ligand>
        <name>Zn(2+)</name>
        <dbReference type="ChEBI" id="CHEBI:29105"/>
        <note>catalytic</note>
    </ligand>
</feature>
<feature type="transmembrane region" description="Helical" evidence="15">
    <location>
        <begin position="139"/>
        <end position="160"/>
    </location>
</feature>
<dbReference type="Pfam" id="PF17862">
    <property type="entry name" value="AAA_lid_3"/>
    <property type="match status" value="1"/>
</dbReference>
<keyword evidence="7 15" id="KW-0547">Nucleotide-binding</keyword>
<evidence type="ECO:0000256" key="8">
    <source>
        <dbReference type="ARBA" id="ARBA00022801"/>
    </source>
</evidence>
<dbReference type="Gene3D" id="3.40.50.300">
    <property type="entry name" value="P-loop containing nucleotide triphosphate hydrolases"/>
    <property type="match status" value="1"/>
</dbReference>
<keyword evidence="6 15" id="KW-0479">Metal-binding</keyword>
<dbReference type="CDD" id="cd19501">
    <property type="entry name" value="RecA-like_FtsH"/>
    <property type="match status" value="1"/>
</dbReference>
<keyword evidence="19" id="KW-0132">Cell division</keyword>
<evidence type="ECO:0000259" key="18">
    <source>
        <dbReference type="SMART" id="SM00382"/>
    </source>
</evidence>
<dbReference type="Proteomes" id="UP000217210">
    <property type="component" value="Chromosome"/>
</dbReference>
<evidence type="ECO:0000256" key="6">
    <source>
        <dbReference type="ARBA" id="ARBA00022723"/>
    </source>
</evidence>
<feature type="binding site" evidence="15">
    <location>
        <position position="528"/>
    </location>
    <ligand>
        <name>Zn(2+)</name>
        <dbReference type="ChEBI" id="CHEBI:29105"/>
        <note>catalytic</note>
    </ligand>
</feature>
<dbReference type="AlphaFoldDB" id="A0A249L2N9"/>
<evidence type="ECO:0000256" key="5">
    <source>
        <dbReference type="ARBA" id="ARBA00022692"/>
    </source>
</evidence>
<feature type="active site" evidence="15">
    <location>
        <position position="453"/>
    </location>
</feature>
<dbReference type="GO" id="GO:0030163">
    <property type="term" value="P:protein catabolic process"/>
    <property type="evidence" value="ECO:0007669"/>
    <property type="project" value="UniProtKB-UniRule"/>
</dbReference>
<dbReference type="FunFam" id="1.20.58.760:FF:000001">
    <property type="entry name" value="ATP-dependent zinc metalloprotease FtsH"/>
    <property type="match status" value="1"/>
</dbReference>
<dbReference type="EMBL" id="CP016779">
    <property type="protein sequence ID" value="ASY23360.1"/>
    <property type="molecule type" value="Genomic_DNA"/>
</dbReference>
<feature type="binding site" evidence="15">
    <location>
        <position position="452"/>
    </location>
    <ligand>
        <name>Zn(2+)</name>
        <dbReference type="ChEBI" id="CHEBI:29105"/>
        <note>catalytic</note>
    </ligand>
</feature>
<evidence type="ECO:0000313" key="19">
    <source>
        <dbReference type="EMBL" id="ASY23360.1"/>
    </source>
</evidence>
<dbReference type="InterPro" id="IPR003593">
    <property type="entry name" value="AAA+_ATPase"/>
</dbReference>
<keyword evidence="5 15" id="KW-0812">Transmembrane</keyword>
<evidence type="ECO:0000256" key="17">
    <source>
        <dbReference type="SAM" id="MobiDB-lite"/>
    </source>
</evidence>
<dbReference type="Gene3D" id="1.20.58.760">
    <property type="entry name" value="Peptidase M41"/>
    <property type="match status" value="1"/>
</dbReference>
<evidence type="ECO:0000256" key="11">
    <source>
        <dbReference type="ARBA" id="ARBA00022989"/>
    </source>
</evidence>
<keyword evidence="20" id="KW-1185">Reference proteome</keyword>
<feature type="transmembrane region" description="Helical" evidence="15">
    <location>
        <begin position="37"/>
        <end position="55"/>
    </location>
</feature>
<dbReference type="KEGG" id="nab:B1sIIB91_00175"/>
<dbReference type="GO" id="GO:0008270">
    <property type="term" value="F:zinc ion binding"/>
    <property type="evidence" value="ECO:0007669"/>
    <property type="project" value="UniProtKB-UniRule"/>
</dbReference>
<dbReference type="GO" id="GO:0005524">
    <property type="term" value="F:ATP binding"/>
    <property type="evidence" value="ECO:0007669"/>
    <property type="project" value="UniProtKB-UniRule"/>
</dbReference>
<feature type="region of interest" description="Disordered" evidence="17">
    <location>
        <begin position="639"/>
        <end position="689"/>
    </location>
</feature>
<keyword evidence="3 15" id="KW-1003">Cell membrane</keyword>
<dbReference type="GO" id="GO:0016887">
    <property type="term" value="F:ATP hydrolysis activity"/>
    <property type="evidence" value="ECO:0007669"/>
    <property type="project" value="UniProtKB-UniRule"/>
</dbReference>
<dbReference type="GO" id="GO:0004176">
    <property type="term" value="F:ATP-dependent peptidase activity"/>
    <property type="evidence" value="ECO:0007669"/>
    <property type="project" value="InterPro"/>
</dbReference>
<dbReference type="SMART" id="SM00382">
    <property type="entry name" value="AAA"/>
    <property type="match status" value="1"/>
</dbReference>
<dbReference type="FunFam" id="3.40.50.300:FF:000001">
    <property type="entry name" value="ATP-dependent zinc metalloprotease FtsH"/>
    <property type="match status" value="1"/>
</dbReference>
<dbReference type="PANTHER" id="PTHR23076">
    <property type="entry name" value="METALLOPROTEASE M41 FTSH"/>
    <property type="match status" value="1"/>
</dbReference>
<evidence type="ECO:0000256" key="14">
    <source>
        <dbReference type="ARBA" id="ARBA00061570"/>
    </source>
</evidence>
<sequence length="689" mass="75612">MAQKKKLKVPKIKGIKSGKKPTKPSPALIRKILRGPLFWIVAALITVSIFGQISTTGKEFIKVETSTILNEISKDNVKSAIVIDRDQKVRVVLKDGEFVEGASKLEASYIKGQEALIVELLTSNPPTTTWDIEVPKQSFFVSLILSILPILLIIFLLLLFMGGGQGGRVFSFGKSRAKLQNKEMPTNTFEDVAGANEAVAELREIKDFLASPDKYKAIGAKIPKGVLLYGPPGTGKTLLARAVAGEAKVPFYSISGSEFVEMFVGVGASRVRDLFAQAKQNAPAIVFIDEIDAVGRQRGAGLGGGNDEREQTLNQLLVEMDGFEANGQVILIAATNRPDVLDPALLRPGRFDRQITVDRPDLKGRAAILTVHAKDKPIAKDVDLTSYAKRTPGFTGADLANVLNEAALLAAREDRRTIRNSDLDEAIDRVMAGPQKVSRLMTEEERRITAYHEGGHALVAHALPHTDPVHKVTIMPRGRALGYTMVLPDEDRYAVTRNQMLDQLAYTMGGRAAEELIFHDPTTGASNDIEKATNLARAMVTQYGMTQRLGAIKLGISDSQPFLGRDYGHQRDYSENVAAIVDSEIREMIENAHQEAFDVLVANRETLDRLVEELLENETLNKEEIATIFKRVKKVKPRAAWTGSQNRTPSNQPPVALKPAKVKVVEEDKAVKKSATKKSDKDISKDVNE</sequence>
<keyword evidence="13 15" id="KW-0472">Membrane</keyword>
<comment type="subunit">
    <text evidence="15">Homohexamer.</text>
</comment>
<dbReference type="InterPro" id="IPR005936">
    <property type="entry name" value="FtsH"/>
</dbReference>
<dbReference type="GO" id="GO:0005886">
    <property type="term" value="C:plasma membrane"/>
    <property type="evidence" value="ECO:0007669"/>
    <property type="project" value="UniProtKB-SubCell"/>
</dbReference>
<dbReference type="EC" id="3.4.24.-" evidence="15"/>
<keyword evidence="10 15" id="KW-0067">ATP-binding</keyword>
<dbReference type="GO" id="GO:0006508">
    <property type="term" value="P:proteolysis"/>
    <property type="evidence" value="ECO:0007669"/>
    <property type="project" value="UniProtKB-KW"/>
</dbReference>
<dbReference type="SUPFAM" id="SSF52540">
    <property type="entry name" value="P-loop containing nucleoside triphosphate hydrolases"/>
    <property type="match status" value="1"/>
</dbReference>
<keyword evidence="4 15" id="KW-0645">Protease</keyword>
<dbReference type="GO" id="GO:0004222">
    <property type="term" value="F:metalloendopeptidase activity"/>
    <property type="evidence" value="ECO:0007669"/>
    <property type="project" value="InterPro"/>
</dbReference>
<evidence type="ECO:0000256" key="13">
    <source>
        <dbReference type="ARBA" id="ARBA00023136"/>
    </source>
</evidence>
<dbReference type="FunFam" id="1.10.8.60:FF:000001">
    <property type="entry name" value="ATP-dependent zinc metalloprotease FtsH"/>
    <property type="match status" value="1"/>
</dbReference>
<evidence type="ECO:0000256" key="1">
    <source>
        <dbReference type="ARBA" id="ARBA00004370"/>
    </source>
</evidence>
<accession>A0A249L2N9</accession>
<dbReference type="InterPro" id="IPR041569">
    <property type="entry name" value="AAA_lid_3"/>
</dbReference>
<comment type="similarity">
    <text evidence="2 15">In the C-terminal section; belongs to the peptidase M41 family.</text>
</comment>
<evidence type="ECO:0000256" key="12">
    <source>
        <dbReference type="ARBA" id="ARBA00023049"/>
    </source>
</evidence>
<dbReference type="InterPro" id="IPR003960">
    <property type="entry name" value="ATPase_AAA_CS"/>
</dbReference>
<dbReference type="GO" id="GO:0051301">
    <property type="term" value="P:cell division"/>
    <property type="evidence" value="ECO:0007669"/>
    <property type="project" value="UniProtKB-KW"/>
</dbReference>
<name>A0A249L2N9_9ACTN</name>
<dbReference type="InterPro" id="IPR027417">
    <property type="entry name" value="P-loop_NTPase"/>
</dbReference>
<dbReference type="PANTHER" id="PTHR23076:SF97">
    <property type="entry name" value="ATP-DEPENDENT ZINC METALLOPROTEASE YME1L1"/>
    <property type="match status" value="1"/>
</dbReference>
<dbReference type="HAMAP" id="MF_01458">
    <property type="entry name" value="FtsH"/>
    <property type="match status" value="1"/>
</dbReference>
<evidence type="ECO:0000256" key="15">
    <source>
        <dbReference type="HAMAP-Rule" id="MF_01458"/>
    </source>
</evidence>
<dbReference type="NCBIfam" id="TIGR01241">
    <property type="entry name" value="FtsH_fam"/>
    <property type="match status" value="1"/>
</dbReference>
<dbReference type="InterPro" id="IPR011546">
    <property type="entry name" value="Pept_M41_FtsH_extracell"/>
</dbReference>
<feature type="binding site" evidence="15">
    <location>
        <begin position="230"/>
        <end position="237"/>
    </location>
    <ligand>
        <name>ATP</name>
        <dbReference type="ChEBI" id="CHEBI:30616"/>
    </ligand>
</feature>
<evidence type="ECO:0000256" key="4">
    <source>
        <dbReference type="ARBA" id="ARBA00022670"/>
    </source>
</evidence>
<comment type="similarity">
    <text evidence="16">Belongs to the AAA ATPase family.</text>
</comment>
<evidence type="ECO:0000256" key="9">
    <source>
        <dbReference type="ARBA" id="ARBA00022833"/>
    </source>
</evidence>
<dbReference type="Pfam" id="PF00004">
    <property type="entry name" value="AAA"/>
    <property type="match status" value="1"/>
</dbReference>
<keyword evidence="19" id="KW-0131">Cell cycle</keyword>
<dbReference type="InterPro" id="IPR000642">
    <property type="entry name" value="Peptidase_M41"/>
</dbReference>
<organism evidence="19 20">
    <name type="scientific">Candidatus Nanopelagicus abundans</name>
    <dbReference type="NCBI Taxonomy" id="1884916"/>
    <lineage>
        <taxon>Bacteria</taxon>
        <taxon>Bacillati</taxon>
        <taxon>Actinomycetota</taxon>
        <taxon>Actinomycetes</taxon>
        <taxon>Candidatus Nanopelagicales</taxon>
        <taxon>Candidatus Nanopelagicaceae</taxon>
        <taxon>Candidatus Nanopelagicus</taxon>
    </lineage>
</organism>
<comment type="cofactor">
    <cofactor evidence="15">
        <name>Zn(2+)</name>
        <dbReference type="ChEBI" id="CHEBI:29105"/>
    </cofactor>
    <text evidence="15">Binds 1 zinc ion per subunit.</text>
</comment>
<comment type="subcellular location">
    <subcellularLocation>
        <location evidence="15">Cell membrane</location>
        <topology evidence="15">Multi-pass membrane protein</topology>
        <orientation evidence="15">Cytoplasmic side</orientation>
    </subcellularLocation>
    <subcellularLocation>
        <location evidence="1">Membrane</location>
    </subcellularLocation>
</comment>
<dbReference type="SUPFAM" id="SSF140990">
    <property type="entry name" value="FtsH protease domain-like"/>
    <property type="match status" value="1"/>
</dbReference>
<protein>
    <recommendedName>
        <fullName evidence="15">ATP-dependent zinc metalloprotease FtsH</fullName>
        <ecNumber evidence="15">3.4.24.-</ecNumber>
    </recommendedName>
</protein>
<dbReference type="InterPro" id="IPR037219">
    <property type="entry name" value="Peptidase_M41-like"/>
</dbReference>
<keyword evidence="11 15" id="KW-1133">Transmembrane helix</keyword>
<dbReference type="InterPro" id="IPR003959">
    <property type="entry name" value="ATPase_AAA_core"/>
</dbReference>
<dbReference type="Pfam" id="PF06480">
    <property type="entry name" value="FtsH_ext"/>
    <property type="match status" value="1"/>
</dbReference>
<evidence type="ECO:0000313" key="20">
    <source>
        <dbReference type="Proteomes" id="UP000217210"/>
    </source>
</evidence>
<dbReference type="Gene3D" id="1.10.8.60">
    <property type="match status" value="1"/>
</dbReference>
<feature type="domain" description="AAA+ ATPase" evidence="18">
    <location>
        <begin position="222"/>
        <end position="361"/>
    </location>
</feature>
<comment type="similarity">
    <text evidence="14 15">In the central section; belongs to the AAA ATPase family.</text>
</comment>
<gene>
    <name evidence="15" type="primary">ftsH</name>
    <name evidence="19" type="ORF">B1sIIB91_00175</name>
</gene>
<comment type="function">
    <text evidence="15">Acts as a processive, ATP-dependent zinc metallopeptidase for both cytoplasmic and membrane proteins. Plays a role in the quality control of integral membrane proteins.</text>
</comment>
<keyword evidence="9 15" id="KW-0862">Zinc</keyword>
<evidence type="ECO:0000256" key="7">
    <source>
        <dbReference type="ARBA" id="ARBA00022741"/>
    </source>
</evidence>
<dbReference type="Pfam" id="PF01434">
    <property type="entry name" value="Peptidase_M41"/>
    <property type="match status" value="1"/>
</dbReference>
<keyword evidence="12 15" id="KW-0482">Metalloprotease</keyword>
<evidence type="ECO:0000256" key="16">
    <source>
        <dbReference type="RuleBase" id="RU003651"/>
    </source>
</evidence>
<evidence type="ECO:0000256" key="10">
    <source>
        <dbReference type="ARBA" id="ARBA00022840"/>
    </source>
</evidence>
<evidence type="ECO:0000256" key="3">
    <source>
        <dbReference type="ARBA" id="ARBA00022475"/>
    </source>
</evidence>
<keyword evidence="8 15" id="KW-0378">Hydrolase</keyword>
<reference evidence="19 20" key="1">
    <citation type="submission" date="2016-07" db="EMBL/GenBank/DDBJ databases">
        <title>High microdiversification within the ubiquitous acI lineage of Actinobacteria.</title>
        <authorList>
            <person name="Neuenschwander S.M."/>
            <person name="Salcher M."/>
            <person name="Ghai R."/>
            <person name="Pernthaler J."/>
        </authorList>
    </citation>
    <scope>NUCLEOTIDE SEQUENCE [LARGE SCALE GENOMIC DNA]</scope>
    <source>
        <strain evidence="19">MMS-IIB-91</strain>
    </source>
</reference>
<dbReference type="PROSITE" id="PS00674">
    <property type="entry name" value="AAA"/>
    <property type="match status" value="1"/>
</dbReference>
<proteinExistence type="inferred from homology"/>
<feature type="compositionally biased region" description="Basic and acidic residues" evidence="17">
    <location>
        <begin position="663"/>
        <end position="689"/>
    </location>
</feature>